<dbReference type="NCBIfam" id="NF033542">
    <property type="entry name" value="transpos_IS110"/>
    <property type="match status" value="1"/>
</dbReference>
<dbReference type="RefSeq" id="WP_011804582.1">
    <property type="nucleotide sequence ID" value="NZ_VFPV01000001.1"/>
</dbReference>
<dbReference type="EMBL" id="VFPV01000004">
    <property type="protein sequence ID" value="TQM99162.1"/>
    <property type="molecule type" value="Genomic_DNA"/>
</dbReference>
<evidence type="ECO:0000313" key="6">
    <source>
        <dbReference type="Proteomes" id="UP000316993"/>
    </source>
</evidence>
<dbReference type="EMBL" id="VFPV01000001">
    <property type="protein sequence ID" value="TQN07003.1"/>
    <property type="molecule type" value="Genomic_DNA"/>
</dbReference>
<dbReference type="PANTHER" id="PTHR33055">
    <property type="entry name" value="TRANSPOSASE FOR INSERTION SEQUENCE ELEMENT IS1111A"/>
    <property type="match status" value="1"/>
</dbReference>
<dbReference type="Pfam" id="PF02371">
    <property type="entry name" value="Transposase_20"/>
    <property type="match status" value="1"/>
</dbReference>
<proteinExistence type="predicted"/>
<dbReference type="InterPro" id="IPR003346">
    <property type="entry name" value="Transposase_20"/>
</dbReference>
<dbReference type="InterPro" id="IPR002525">
    <property type="entry name" value="Transp_IS110-like_N"/>
</dbReference>
<evidence type="ECO:0000313" key="3">
    <source>
        <dbReference type="EMBL" id="TQM99162.1"/>
    </source>
</evidence>
<dbReference type="PANTHER" id="PTHR33055:SF13">
    <property type="entry name" value="TRANSPOSASE"/>
    <property type="match status" value="1"/>
</dbReference>
<dbReference type="AlphaFoldDB" id="A0A543KVP1"/>
<gene>
    <name evidence="5" type="ORF">BDD18_0082</name>
    <name evidence="4" type="ORF">BDD18_2204</name>
    <name evidence="3" type="ORF">BDD18_3805</name>
</gene>
<protein>
    <submittedName>
        <fullName evidence="3">Transposase</fullName>
    </submittedName>
</protein>
<dbReference type="Proteomes" id="UP000316993">
    <property type="component" value="Unassembled WGS sequence"/>
</dbReference>
<evidence type="ECO:0000313" key="5">
    <source>
        <dbReference type="EMBL" id="TQN07003.1"/>
    </source>
</evidence>
<evidence type="ECO:0000259" key="1">
    <source>
        <dbReference type="Pfam" id="PF01548"/>
    </source>
</evidence>
<reference evidence="3 6" key="1">
    <citation type="submission" date="2019-06" db="EMBL/GenBank/DDBJ databases">
        <title>Genomic Encyclopedia of Archaeal and Bacterial Type Strains, Phase II (KMG-II): from individual species to whole genera.</title>
        <authorList>
            <person name="Goeker M."/>
        </authorList>
    </citation>
    <scope>NUCLEOTIDE SEQUENCE [LARGE SCALE GENOMIC DNA]</scope>
    <source>
        <strain evidence="3 6">DSM 7270</strain>
    </source>
</reference>
<feature type="domain" description="Transposase IS116/IS110/IS902 C-terminal" evidence="2">
    <location>
        <begin position="196"/>
        <end position="279"/>
    </location>
</feature>
<evidence type="ECO:0000259" key="2">
    <source>
        <dbReference type="Pfam" id="PF02371"/>
    </source>
</evidence>
<dbReference type="Pfam" id="PF01548">
    <property type="entry name" value="DEDD_Tnp_IS110"/>
    <property type="match status" value="1"/>
</dbReference>
<dbReference type="InterPro" id="IPR047650">
    <property type="entry name" value="Transpos_IS110"/>
</dbReference>
<accession>A0A543KVP1</accession>
<dbReference type="GO" id="GO:0006313">
    <property type="term" value="P:DNA transposition"/>
    <property type="evidence" value="ECO:0007669"/>
    <property type="project" value="InterPro"/>
</dbReference>
<comment type="caution">
    <text evidence="3">The sequence shown here is derived from an EMBL/GenBank/DDBJ whole genome shotgun (WGS) entry which is preliminary data.</text>
</comment>
<evidence type="ECO:0000313" key="4">
    <source>
        <dbReference type="EMBL" id="TQN03518.1"/>
    </source>
</evidence>
<feature type="domain" description="Transposase IS110-like N-terminal" evidence="1">
    <location>
        <begin position="8"/>
        <end position="155"/>
    </location>
</feature>
<sequence>MSVTSVTVGIDVAKAHVDVCVLGAKSSAQRFDNDAEGHSALAAALQPLDVGLVVMEATGGYEAALACALQATGLPVAVINPRQARDFAKSMGRLAKTDAVDARTLAELAAVLLRRDDLQRFLRPLADERQQWLAALVTRRRQLLTMLHSERQRLQITPKKLHASIEAIEAAIKAQLDEIEEQMVTHVREHFGELDTLLQSAAGVGPVASATMIAELPELGRLNRREIAALVGVAPMANDSGGSKGRRRVQGGRFEIRRVLYMATLTATRYNPAIKAFYERLKAAGKLPKVALVACMRKLLTTLNAMVRTGKPWDKSLHCA</sequence>
<name>A0A543KVP1_9BURK</name>
<dbReference type="GO" id="GO:0003677">
    <property type="term" value="F:DNA binding"/>
    <property type="evidence" value="ECO:0007669"/>
    <property type="project" value="InterPro"/>
</dbReference>
<organism evidence="3 6">
    <name type="scientific">Acidovorax temperans</name>
    <dbReference type="NCBI Taxonomy" id="80878"/>
    <lineage>
        <taxon>Bacteria</taxon>
        <taxon>Pseudomonadati</taxon>
        <taxon>Pseudomonadota</taxon>
        <taxon>Betaproteobacteria</taxon>
        <taxon>Burkholderiales</taxon>
        <taxon>Comamonadaceae</taxon>
        <taxon>Acidovorax</taxon>
    </lineage>
</organism>
<dbReference type="EMBL" id="VFPV01000002">
    <property type="protein sequence ID" value="TQN03518.1"/>
    <property type="molecule type" value="Genomic_DNA"/>
</dbReference>
<dbReference type="GO" id="GO:0004803">
    <property type="term" value="F:transposase activity"/>
    <property type="evidence" value="ECO:0007669"/>
    <property type="project" value="InterPro"/>
</dbReference>